<dbReference type="Proteomes" id="UP000295757">
    <property type="component" value="Unassembled WGS sequence"/>
</dbReference>
<dbReference type="AlphaFoldDB" id="A0A4R7UC81"/>
<dbReference type="Pfam" id="PF00176">
    <property type="entry name" value="SNF2-rel_dom"/>
    <property type="match status" value="1"/>
</dbReference>
<dbReference type="RefSeq" id="WP_134110938.1">
    <property type="nucleotide sequence ID" value="NZ_SOCN01000002.1"/>
</dbReference>
<dbReference type="InterPro" id="IPR038718">
    <property type="entry name" value="SNF2-like_sf"/>
</dbReference>
<dbReference type="GO" id="GO:0004386">
    <property type="term" value="F:helicase activity"/>
    <property type="evidence" value="ECO:0007669"/>
    <property type="project" value="UniProtKB-KW"/>
</dbReference>
<dbReference type="GO" id="GO:0005524">
    <property type="term" value="F:ATP binding"/>
    <property type="evidence" value="ECO:0007669"/>
    <property type="project" value="InterPro"/>
</dbReference>
<proteinExistence type="predicted"/>
<evidence type="ECO:0000313" key="3">
    <source>
        <dbReference type="EMBL" id="TDV23526.1"/>
    </source>
</evidence>
<feature type="domain" description="Helicase ATP-binding" evidence="2">
    <location>
        <begin position="12"/>
        <end position="174"/>
    </location>
</feature>
<dbReference type="PANTHER" id="PTHR45766:SF6">
    <property type="entry name" value="SWI_SNF-RELATED MATRIX-ASSOCIATED ACTIN-DEPENDENT REGULATOR OF CHROMATIN SUBFAMILY A-LIKE PROTEIN 1"/>
    <property type="match status" value="1"/>
</dbReference>
<keyword evidence="3" id="KW-0067">ATP-binding</keyword>
<dbReference type="GO" id="GO:0016787">
    <property type="term" value="F:hydrolase activity"/>
    <property type="evidence" value="ECO:0007669"/>
    <property type="project" value="UniProtKB-KW"/>
</dbReference>
<gene>
    <name evidence="3" type="ORF">BCF59_0515</name>
</gene>
<dbReference type="PANTHER" id="PTHR45766">
    <property type="entry name" value="DNA ANNEALING HELICASE AND ENDONUCLEASE ZRANB3 FAMILY MEMBER"/>
    <property type="match status" value="1"/>
</dbReference>
<name>A0A4R7UC81_9BACT</name>
<evidence type="ECO:0000256" key="1">
    <source>
        <dbReference type="ARBA" id="ARBA00022801"/>
    </source>
</evidence>
<dbReference type="Gene3D" id="3.40.50.300">
    <property type="entry name" value="P-loop containing nucleotide triphosphate hydrolases"/>
    <property type="match status" value="1"/>
</dbReference>
<comment type="caution">
    <text evidence="3">The sequence shown here is derived from an EMBL/GenBank/DDBJ whole genome shotgun (WGS) entry which is preliminary data.</text>
</comment>
<sequence>MKQLYQYQKEAIKVANNHDRFLLALDMGLGKTFTALNWLKTQKQRTTYIICDSAKIDDWSNEAQNLGFSVITLKSLNKKSFNIDIQSKMQKAEQVIICSYGIFRNLINGKGWELWYDINLIIDESQVLKNPKSQLSKCIWQWNRKYAKVLMLSGDPISNGYVNLFMQMKLLELLPEKYSYDAFVSKFCKYYIIPGRRFKIITGYDQNKVNELLALLYHRSFFLSSDQAIELPDQRQHIKQVTTTQHYKTLFKEHALITGEHSITADSSIKLLHAARQLASGCFKADDGSFVNVSDAKLQQLEVLINESTYNFSIFYNYKAEANDIINLIKDKHPGIKIFEINGNANQLPQALQYSDGRFIVLIHYQSGARGIDGLQHKVFNQIYYSLPTSGELFKQSHKRIHRIGQVHKVNYYYFIDFQSIEGQIWNRLQKSQDYTLSMFENWIALNN</sequence>
<organism evidence="3 4">
    <name type="scientific">Mycoplasmopsis mustelae</name>
    <dbReference type="NCBI Taxonomy" id="171289"/>
    <lineage>
        <taxon>Bacteria</taxon>
        <taxon>Bacillati</taxon>
        <taxon>Mycoplasmatota</taxon>
        <taxon>Mycoplasmoidales</taxon>
        <taxon>Metamycoplasmataceae</taxon>
        <taxon>Mycoplasmopsis</taxon>
    </lineage>
</organism>
<evidence type="ECO:0000313" key="4">
    <source>
        <dbReference type="Proteomes" id="UP000295757"/>
    </source>
</evidence>
<reference evidence="3 4" key="1">
    <citation type="submission" date="2019-03" db="EMBL/GenBank/DDBJ databases">
        <title>Genomic Encyclopedia of Archaeal and Bacterial Type Strains, Phase II (KMG-II): from individual species to whole genera.</title>
        <authorList>
            <person name="Goeker M."/>
        </authorList>
    </citation>
    <scope>NUCLEOTIDE SEQUENCE [LARGE SCALE GENOMIC DNA]</scope>
    <source>
        <strain evidence="3 4">ATCC 35214</strain>
    </source>
</reference>
<protein>
    <submittedName>
        <fullName evidence="3">Helicase-like protein</fullName>
    </submittedName>
</protein>
<keyword evidence="4" id="KW-1185">Reference proteome</keyword>
<dbReference type="InterPro" id="IPR014001">
    <property type="entry name" value="Helicase_ATP-bd"/>
</dbReference>
<dbReference type="EMBL" id="SOCN01000002">
    <property type="protein sequence ID" value="TDV23526.1"/>
    <property type="molecule type" value="Genomic_DNA"/>
</dbReference>
<accession>A0A4R7UC81</accession>
<dbReference type="Pfam" id="PF00271">
    <property type="entry name" value="Helicase_C"/>
    <property type="match status" value="1"/>
</dbReference>
<dbReference type="OrthoDB" id="9760715at2"/>
<keyword evidence="3" id="KW-0547">Nucleotide-binding</keyword>
<dbReference type="InterPro" id="IPR000330">
    <property type="entry name" value="SNF2_N"/>
</dbReference>
<dbReference type="PROSITE" id="PS51192">
    <property type="entry name" value="HELICASE_ATP_BIND_1"/>
    <property type="match status" value="1"/>
</dbReference>
<dbReference type="SUPFAM" id="SSF52540">
    <property type="entry name" value="P-loop containing nucleoside triphosphate hydrolases"/>
    <property type="match status" value="2"/>
</dbReference>
<dbReference type="Gene3D" id="3.40.50.10810">
    <property type="entry name" value="Tandem AAA-ATPase domain"/>
    <property type="match status" value="1"/>
</dbReference>
<dbReference type="SMART" id="SM00487">
    <property type="entry name" value="DEXDc"/>
    <property type="match status" value="1"/>
</dbReference>
<keyword evidence="1" id="KW-0378">Hydrolase</keyword>
<dbReference type="InterPro" id="IPR001650">
    <property type="entry name" value="Helicase_C-like"/>
</dbReference>
<evidence type="ECO:0000259" key="2">
    <source>
        <dbReference type="PROSITE" id="PS51192"/>
    </source>
</evidence>
<dbReference type="InterPro" id="IPR027417">
    <property type="entry name" value="P-loop_NTPase"/>
</dbReference>
<keyword evidence="3" id="KW-0347">Helicase</keyword>